<evidence type="ECO:0000313" key="2">
    <source>
        <dbReference type="Proteomes" id="UP001576784"/>
    </source>
</evidence>
<name>A0ABV4XRI9_9CYAN</name>
<keyword evidence="2" id="KW-1185">Reference proteome</keyword>
<accession>A0ABV4XRI9</accession>
<evidence type="ECO:0008006" key="3">
    <source>
        <dbReference type="Google" id="ProtNLM"/>
    </source>
</evidence>
<gene>
    <name evidence="1" type="ORF">ACE1CI_15455</name>
</gene>
<protein>
    <recommendedName>
        <fullName evidence="3">AbrB family transcriptional regulator</fullName>
    </recommendedName>
</protein>
<dbReference type="RefSeq" id="WP_413263955.1">
    <property type="nucleotide sequence ID" value="NZ_JBHFNR010000106.1"/>
</dbReference>
<proteinExistence type="predicted"/>
<dbReference type="Proteomes" id="UP001576784">
    <property type="component" value="Unassembled WGS sequence"/>
</dbReference>
<sequence>MQIKGIKKGKIIELLDKINIPDGTEIIIDKFDIVVPGKSGFWERLEQFRQENNVEELGIDEDFFAELRDKSPGREVIL</sequence>
<reference evidence="1 2" key="1">
    <citation type="submission" date="2024-09" db="EMBL/GenBank/DDBJ databases">
        <title>Floridaenema gen nov. (Aerosakkonemataceae, Aerosakkonematales ord. nov., Cyanobacteria) from benthic tropical and subtropical fresh waters, with the description of four new species.</title>
        <authorList>
            <person name="Moretto J.A."/>
            <person name="Berthold D.E."/>
            <person name="Lefler F.W."/>
            <person name="Huang I.-S."/>
            <person name="Laughinghouse H. IV."/>
        </authorList>
    </citation>
    <scope>NUCLEOTIDE SEQUENCE [LARGE SCALE GENOMIC DNA]</scope>
    <source>
        <strain evidence="1 2">BLCC-F50</strain>
    </source>
</reference>
<dbReference type="EMBL" id="JBHFNR010000106">
    <property type="protein sequence ID" value="MFB2894306.1"/>
    <property type="molecule type" value="Genomic_DNA"/>
</dbReference>
<organism evidence="1 2">
    <name type="scientific">Floridaenema flaviceps BLCC-F50</name>
    <dbReference type="NCBI Taxonomy" id="3153642"/>
    <lineage>
        <taxon>Bacteria</taxon>
        <taxon>Bacillati</taxon>
        <taxon>Cyanobacteriota</taxon>
        <taxon>Cyanophyceae</taxon>
        <taxon>Oscillatoriophycideae</taxon>
        <taxon>Aerosakkonematales</taxon>
        <taxon>Aerosakkonemataceae</taxon>
        <taxon>Floridanema</taxon>
        <taxon>Floridanema flaviceps</taxon>
    </lineage>
</organism>
<comment type="caution">
    <text evidence="1">The sequence shown here is derived from an EMBL/GenBank/DDBJ whole genome shotgun (WGS) entry which is preliminary data.</text>
</comment>
<evidence type="ECO:0000313" key="1">
    <source>
        <dbReference type="EMBL" id="MFB2894306.1"/>
    </source>
</evidence>